<reference evidence="3" key="1">
    <citation type="submission" date="2016-10" db="EMBL/GenBank/DDBJ databases">
        <authorList>
            <person name="Varghese N."/>
            <person name="Submissions S."/>
        </authorList>
    </citation>
    <scope>NUCLEOTIDE SEQUENCE [LARGE SCALE GENOMIC DNA]</scope>
    <source>
        <strain evidence="3">CGMCC 1.10825</strain>
    </source>
</reference>
<keyword evidence="3" id="KW-1185">Reference proteome</keyword>
<dbReference type="Proteomes" id="UP000199634">
    <property type="component" value="Unassembled WGS sequence"/>
</dbReference>
<organism evidence="2 3">
    <name type="scientific">Paenimyroides marinum</name>
    <dbReference type="NCBI Taxonomy" id="1159016"/>
    <lineage>
        <taxon>Bacteria</taxon>
        <taxon>Pseudomonadati</taxon>
        <taxon>Bacteroidota</taxon>
        <taxon>Flavobacteriia</taxon>
        <taxon>Flavobacteriales</taxon>
        <taxon>Flavobacteriaceae</taxon>
        <taxon>Paenimyroides</taxon>
    </lineage>
</organism>
<sequence>MKTDKYDILWRKERTIIVFYLLTSLYVFLKEIKSNWGNGIGLQILNYS</sequence>
<evidence type="ECO:0000313" key="2">
    <source>
        <dbReference type="EMBL" id="SEH58722.1"/>
    </source>
</evidence>
<keyword evidence="1" id="KW-0812">Transmembrane</keyword>
<feature type="transmembrane region" description="Helical" evidence="1">
    <location>
        <begin position="12"/>
        <end position="29"/>
    </location>
</feature>
<protein>
    <submittedName>
        <fullName evidence="2">Uncharacterized protein</fullName>
    </submittedName>
</protein>
<proteinExistence type="predicted"/>
<keyword evidence="1" id="KW-0472">Membrane</keyword>
<dbReference type="STRING" id="1159016.SAMN02927937_00330"/>
<name>A0A1H6J9I7_9FLAO</name>
<evidence type="ECO:0000313" key="3">
    <source>
        <dbReference type="Proteomes" id="UP000199634"/>
    </source>
</evidence>
<gene>
    <name evidence="2" type="ORF">SAMN02927937_00330</name>
</gene>
<accession>A0A1H6J9I7</accession>
<keyword evidence="1" id="KW-1133">Transmembrane helix</keyword>
<dbReference type="EMBL" id="FNXE01000003">
    <property type="protein sequence ID" value="SEH58722.1"/>
    <property type="molecule type" value="Genomic_DNA"/>
</dbReference>
<dbReference type="AlphaFoldDB" id="A0A1H6J9I7"/>
<evidence type="ECO:0000256" key="1">
    <source>
        <dbReference type="SAM" id="Phobius"/>
    </source>
</evidence>